<keyword evidence="1" id="KW-0812">Transmembrane</keyword>
<accession>A0A8J2L135</accession>
<evidence type="ECO:0000256" key="1">
    <source>
        <dbReference type="SAM" id="Phobius"/>
    </source>
</evidence>
<evidence type="ECO:0000313" key="2">
    <source>
        <dbReference type="EMBL" id="CAG7826982.1"/>
    </source>
</evidence>
<dbReference type="Proteomes" id="UP000708208">
    <property type="component" value="Unassembled WGS sequence"/>
</dbReference>
<gene>
    <name evidence="2" type="ORF">AFUS01_LOCUS37000</name>
</gene>
<reference evidence="2" key="1">
    <citation type="submission" date="2021-06" db="EMBL/GenBank/DDBJ databases">
        <authorList>
            <person name="Hodson N. C."/>
            <person name="Mongue J. A."/>
            <person name="Jaron S. K."/>
        </authorList>
    </citation>
    <scope>NUCLEOTIDE SEQUENCE</scope>
</reference>
<keyword evidence="1" id="KW-0472">Membrane</keyword>
<organism evidence="2 3">
    <name type="scientific">Allacma fusca</name>
    <dbReference type="NCBI Taxonomy" id="39272"/>
    <lineage>
        <taxon>Eukaryota</taxon>
        <taxon>Metazoa</taxon>
        <taxon>Ecdysozoa</taxon>
        <taxon>Arthropoda</taxon>
        <taxon>Hexapoda</taxon>
        <taxon>Collembola</taxon>
        <taxon>Symphypleona</taxon>
        <taxon>Sminthuridae</taxon>
        <taxon>Allacma</taxon>
    </lineage>
</organism>
<dbReference type="AlphaFoldDB" id="A0A8J2L135"/>
<sequence>MTPKGYEDGRVRSEEFFLLIVNYAVSYTCPDRRGARWKSLNRARRLFLDRKGSAIVTLCIKMEARRGISTSGSFGCALIFGLIVIIGSISGHSGHSGPMYRLNLEDDVFLPDQEPTTTKRDVRAEYGNKTGNGCWFGPEYQSLFNSTEVVQCSADLSGGIQYLSRILFDPPKNPSKFYRHMNRTYCPLWIQGVPCLRKVLRVNCNDIQLYKMKMDNLINFLIPINEVFCSDSFGSRSLFEFIKLGGSECMGIDETFQKPMDKCLKKNKFSDSPTVAKYFSTYQKCAAPLLGKCDNVGDASRLVPLMRKFFEDMYIQGKQFWRDIDA</sequence>
<comment type="caution">
    <text evidence="2">The sequence shown here is derived from an EMBL/GenBank/DDBJ whole genome shotgun (WGS) entry which is preliminary data.</text>
</comment>
<keyword evidence="3" id="KW-1185">Reference proteome</keyword>
<feature type="transmembrane region" description="Helical" evidence="1">
    <location>
        <begin position="71"/>
        <end position="91"/>
    </location>
</feature>
<protein>
    <submittedName>
        <fullName evidence="2">Uncharacterized protein</fullName>
    </submittedName>
</protein>
<keyword evidence="1" id="KW-1133">Transmembrane helix</keyword>
<proteinExistence type="predicted"/>
<name>A0A8J2L135_9HEXA</name>
<evidence type="ECO:0000313" key="3">
    <source>
        <dbReference type="Proteomes" id="UP000708208"/>
    </source>
</evidence>
<dbReference type="EMBL" id="CAJVCH010541849">
    <property type="protein sequence ID" value="CAG7826982.1"/>
    <property type="molecule type" value="Genomic_DNA"/>
</dbReference>